<name>X1CE44_9ZZZZ</name>
<dbReference type="AlphaFoldDB" id="X1CE44"/>
<reference evidence="1" key="1">
    <citation type="journal article" date="2014" name="Front. Microbiol.">
        <title>High frequency of phylogenetically diverse reductive dehalogenase-homologous genes in deep subseafloor sedimentary metagenomes.</title>
        <authorList>
            <person name="Kawai M."/>
            <person name="Futagami T."/>
            <person name="Toyoda A."/>
            <person name="Takaki Y."/>
            <person name="Nishi S."/>
            <person name="Hori S."/>
            <person name="Arai W."/>
            <person name="Tsubouchi T."/>
            <person name="Morono Y."/>
            <person name="Uchiyama I."/>
            <person name="Ito T."/>
            <person name="Fujiyama A."/>
            <person name="Inagaki F."/>
            <person name="Takami H."/>
        </authorList>
    </citation>
    <scope>NUCLEOTIDE SEQUENCE</scope>
    <source>
        <strain evidence="1">Expedition CK06-06</strain>
    </source>
</reference>
<protein>
    <recommendedName>
        <fullName evidence="2">Sulfotransferase family protein</fullName>
    </recommendedName>
</protein>
<dbReference type="InterPro" id="IPR005331">
    <property type="entry name" value="Sulfotransferase"/>
</dbReference>
<accession>X1CE44</accession>
<comment type="caution">
    <text evidence="1">The sequence shown here is derived from an EMBL/GenBank/DDBJ whole genome shotgun (WGS) entry which is preliminary data.</text>
</comment>
<proteinExistence type="predicted"/>
<dbReference type="EMBL" id="BART01038650">
    <property type="protein sequence ID" value="GAH06581.1"/>
    <property type="molecule type" value="Genomic_DNA"/>
</dbReference>
<dbReference type="GO" id="GO:0008146">
    <property type="term" value="F:sulfotransferase activity"/>
    <property type="evidence" value="ECO:0007669"/>
    <property type="project" value="InterPro"/>
</dbReference>
<sequence length="104" mass="11782">MTNSDHQAATSDKGAVIQAVCSGAQPVNPVHCVISDRFRFICLLIAKNGSSSLRVEFGQDIYDSYEQLYRLIDRQVRDSYFTFATIRDPVSRLLSAYQEISLRF</sequence>
<evidence type="ECO:0000313" key="1">
    <source>
        <dbReference type="EMBL" id="GAH06581.1"/>
    </source>
</evidence>
<gene>
    <name evidence="1" type="ORF">S01H4_63978</name>
</gene>
<organism evidence="1">
    <name type="scientific">marine sediment metagenome</name>
    <dbReference type="NCBI Taxonomy" id="412755"/>
    <lineage>
        <taxon>unclassified sequences</taxon>
        <taxon>metagenomes</taxon>
        <taxon>ecological metagenomes</taxon>
    </lineage>
</organism>
<dbReference type="Pfam" id="PF03567">
    <property type="entry name" value="Sulfotransfer_2"/>
    <property type="match status" value="1"/>
</dbReference>
<dbReference type="GO" id="GO:0016020">
    <property type="term" value="C:membrane"/>
    <property type="evidence" value="ECO:0007669"/>
    <property type="project" value="InterPro"/>
</dbReference>
<evidence type="ECO:0008006" key="2">
    <source>
        <dbReference type="Google" id="ProtNLM"/>
    </source>
</evidence>
<feature type="non-terminal residue" evidence="1">
    <location>
        <position position="104"/>
    </location>
</feature>